<organism evidence="1 2">
    <name type="scientific">Desulfonema magnum</name>
    <dbReference type="NCBI Taxonomy" id="45655"/>
    <lineage>
        <taxon>Bacteria</taxon>
        <taxon>Pseudomonadati</taxon>
        <taxon>Thermodesulfobacteriota</taxon>
        <taxon>Desulfobacteria</taxon>
        <taxon>Desulfobacterales</taxon>
        <taxon>Desulfococcaceae</taxon>
        <taxon>Desulfonema</taxon>
    </lineage>
</organism>
<sequence>MQCNLMNLKNSLTTGYVKQNECVSLCPGFTALTLIPTHQGTPNK</sequence>
<dbReference type="KEGG" id="dmm:dnm_049920"/>
<accession>A0A975BPZ8</accession>
<evidence type="ECO:0000313" key="1">
    <source>
        <dbReference type="EMBL" id="QTA88945.1"/>
    </source>
</evidence>
<protein>
    <submittedName>
        <fullName evidence="1">Uncharacterized protein</fullName>
    </submittedName>
</protein>
<dbReference type="EMBL" id="CP061800">
    <property type="protein sequence ID" value="QTA88945.1"/>
    <property type="molecule type" value="Genomic_DNA"/>
</dbReference>
<reference evidence="1" key="1">
    <citation type="journal article" date="2021" name="Microb. Physiol.">
        <title>Proteogenomic Insights into the Physiology of Marine, Sulfate-Reducing, Filamentous Desulfonema limicola and Desulfonema magnum.</title>
        <authorList>
            <person name="Schnaars V."/>
            <person name="Wohlbrand L."/>
            <person name="Scheve S."/>
            <person name="Hinrichs C."/>
            <person name="Reinhardt R."/>
            <person name="Rabus R."/>
        </authorList>
    </citation>
    <scope>NUCLEOTIDE SEQUENCE</scope>
    <source>
        <strain evidence="1">4be13</strain>
    </source>
</reference>
<proteinExistence type="predicted"/>
<dbReference type="AlphaFoldDB" id="A0A975BPZ8"/>
<dbReference type="Proteomes" id="UP000663722">
    <property type="component" value="Chromosome"/>
</dbReference>
<name>A0A975BPZ8_9BACT</name>
<keyword evidence="2" id="KW-1185">Reference proteome</keyword>
<gene>
    <name evidence="1" type="ORF">dnm_049920</name>
</gene>
<evidence type="ECO:0000313" key="2">
    <source>
        <dbReference type="Proteomes" id="UP000663722"/>
    </source>
</evidence>